<dbReference type="PANTHER" id="PTHR30093">
    <property type="entry name" value="GENERAL SECRETION PATHWAY PROTEIN G"/>
    <property type="match status" value="1"/>
</dbReference>
<feature type="transmembrane region" description="Helical" evidence="2">
    <location>
        <begin position="12"/>
        <end position="32"/>
    </location>
</feature>
<dbReference type="NCBIfam" id="TIGR02532">
    <property type="entry name" value="IV_pilin_GFxxxE"/>
    <property type="match status" value="1"/>
</dbReference>
<dbReference type="PRINTS" id="PR00813">
    <property type="entry name" value="BCTERIALGSPG"/>
</dbReference>
<dbReference type="InterPro" id="IPR012902">
    <property type="entry name" value="N_methyl_site"/>
</dbReference>
<evidence type="ECO:0000256" key="2">
    <source>
        <dbReference type="SAM" id="Phobius"/>
    </source>
</evidence>
<name>A0A3E1R960_9BURK</name>
<evidence type="ECO:0000256" key="1">
    <source>
        <dbReference type="ARBA" id="ARBA00022481"/>
    </source>
</evidence>
<gene>
    <name evidence="3" type="ORF">DIC66_16480</name>
</gene>
<dbReference type="InterPro" id="IPR045584">
    <property type="entry name" value="Pilin-like"/>
</dbReference>
<dbReference type="RefSeq" id="WP_117179189.1">
    <property type="nucleotide sequence ID" value="NZ_QFZK01000012.1"/>
</dbReference>
<dbReference type="Pfam" id="PF07963">
    <property type="entry name" value="N_methyl"/>
    <property type="match status" value="1"/>
</dbReference>
<keyword evidence="2" id="KW-0812">Transmembrane</keyword>
<keyword evidence="2" id="KW-0472">Membrane</keyword>
<dbReference type="Gene3D" id="3.30.700.10">
    <property type="entry name" value="Glycoprotein, Type 4 Pilin"/>
    <property type="match status" value="1"/>
</dbReference>
<dbReference type="SUPFAM" id="SSF54523">
    <property type="entry name" value="Pili subunits"/>
    <property type="match status" value="1"/>
</dbReference>
<evidence type="ECO:0000313" key="3">
    <source>
        <dbReference type="EMBL" id="RFO95783.1"/>
    </source>
</evidence>
<dbReference type="PROSITE" id="PS00409">
    <property type="entry name" value="PROKAR_NTER_METHYL"/>
    <property type="match status" value="1"/>
</dbReference>
<proteinExistence type="predicted"/>
<comment type="caution">
    <text evidence="3">The sequence shown here is derived from an EMBL/GenBank/DDBJ whole genome shotgun (WGS) entry which is preliminary data.</text>
</comment>
<dbReference type="AlphaFoldDB" id="A0A3E1R960"/>
<dbReference type="EMBL" id="QFZK01000012">
    <property type="protein sequence ID" value="RFO95783.1"/>
    <property type="molecule type" value="Genomic_DNA"/>
</dbReference>
<evidence type="ECO:0000313" key="4">
    <source>
        <dbReference type="Proteomes" id="UP000260665"/>
    </source>
</evidence>
<keyword evidence="4" id="KW-1185">Reference proteome</keyword>
<dbReference type="InterPro" id="IPR000983">
    <property type="entry name" value="Bac_GSPG_pilin"/>
</dbReference>
<accession>A0A3E1R960</accession>
<sequence length="163" mass="17907">MKQQASSKRVGGFTLIELVVTVAIIGVLALVATPLGTLSVQRLREGELRSNLRQIREALDAYKRASDSGKVARRADGTGYPRTLEELEAGVVDAKNPNKAKIYFLRRLPRDPFFADANVPAAATWGKRSYASAPDMPSEGEDVFDVYSRSERVGLNGTPLRDW</sequence>
<protein>
    <submittedName>
        <fullName evidence="3">General secretion pathway protein GspG</fullName>
    </submittedName>
</protein>
<keyword evidence="2" id="KW-1133">Transmembrane helix</keyword>
<dbReference type="PANTHER" id="PTHR30093:SF47">
    <property type="entry name" value="TYPE IV PILUS NON-CORE MINOR PILIN PILE"/>
    <property type="match status" value="1"/>
</dbReference>
<keyword evidence="1" id="KW-0488">Methylation</keyword>
<dbReference type="GO" id="GO:0015628">
    <property type="term" value="P:protein secretion by the type II secretion system"/>
    <property type="evidence" value="ECO:0007669"/>
    <property type="project" value="InterPro"/>
</dbReference>
<organism evidence="3 4">
    <name type="scientific">Rhodoferax lacus</name>
    <dbReference type="NCBI Taxonomy" id="2184758"/>
    <lineage>
        <taxon>Bacteria</taxon>
        <taxon>Pseudomonadati</taxon>
        <taxon>Pseudomonadota</taxon>
        <taxon>Betaproteobacteria</taxon>
        <taxon>Burkholderiales</taxon>
        <taxon>Comamonadaceae</taxon>
        <taxon>Rhodoferax</taxon>
    </lineage>
</organism>
<dbReference type="OrthoDB" id="9790526at2"/>
<dbReference type="Proteomes" id="UP000260665">
    <property type="component" value="Unassembled WGS sequence"/>
</dbReference>
<dbReference type="GO" id="GO:0015627">
    <property type="term" value="C:type II protein secretion system complex"/>
    <property type="evidence" value="ECO:0007669"/>
    <property type="project" value="InterPro"/>
</dbReference>
<reference evidence="3 4" key="1">
    <citation type="submission" date="2018-05" db="EMBL/GenBank/DDBJ databases">
        <title>Rhodoferax soyangensis sp.nov., isolated from an oligotrophic freshwater lake.</title>
        <authorList>
            <person name="Park M."/>
        </authorList>
    </citation>
    <scope>NUCLEOTIDE SEQUENCE [LARGE SCALE GENOMIC DNA]</scope>
    <source>
        <strain evidence="3 4">IMCC26218</strain>
    </source>
</reference>